<accession>A0AAU7JJ20</accession>
<gene>
    <name evidence="1" type="ORF">ABEG18_06400</name>
</gene>
<proteinExistence type="predicted"/>
<dbReference type="RefSeq" id="WP_406857256.1">
    <property type="nucleotide sequence ID" value="NZ_CP157484.1"/>
</dbReference>
<name>A0AAU7JJ20_9HYPH</name>
<evidence type="ECO:0000313" key="1">
    <source>
        <dbReference type="EMBL" id="XBO40396.1"/>
    </source>
</evidence>
<organism evidence="1">
    <name type="scientific">Alsobacter sp. KACC 23698</name>
    <dbReference type="NCBI Taxonomy" id="3149229"/>
    <lineage>
        <taxon>Bacteria</taxon>
        <taxon>Pseudomonadati</taxon>
        <taxon>Pseudomonadota</taxon>
        <taxon>Alphaproteobacteria</taxon>
        <taxon>Hyphomicrobiales</taxon>
        <taxon>Alsobacteraceae</taxon>
        <taxon>Alsobacter</taxon>
    </lineage>
</organism>
<protein>
    <submittedName>
        <fullName evidence="1">Uncharacterized protein</fullName>
    </submittedName>
</protein>
<sequence length="71" mass="8167">MDFWVEGRPAYVMTDLINRGQNKSIVMVMYRFDREHGFSRAVSARNSAVRLLLGLEPESEPPALREPTDRS</sequence>
<dbReference type="EMBL" id="CP157484">
    <property type="protein sequence ID" value="XBO40396.1"/>
    <property type="molecule type" value="Genomic_DNA"/>
</dbReference>
<dbReference type="AlphaFoldDB" id="A0AAU7JJ20"/>
<reference evidence="1" key="1">
    <citation type="submission" date="2024-05" db="EMBL/GenBank/DDBJ databases">
        <authorList>
            <person name="Kim S."/>
            <person name="Heo J."/>
            <person name="Choi H."/>
            <person name="Choi Y."/>
            <person name="Kwon S.-W."/>
            <person name="Kim Y."/>
        </authorList>
    </citation>
    <scope>NUCLEOTIDE SEQUENCE</scope>
    <source>
        <strain evidence="1">KACC 23698</strain>
    </source>
</reference>